<feature type="domain" description="FAD dependent oxidoreductase" evidence="8">
    <location>
        <begin position="6"/>
        <end position="327"/>
    </location>
</feature>
<feature type="binding site" evidence="7">
    <location>
        <position position="282"/>
    </location>
    <ligand>
        <name>D-dopa</name>
        <dbReference type="ChEBI" id="CHEBI:149689"/>
    </ligand>
</feature>
<accession>A0A8B8BAQ6</accession>
<evidence type="ECO:0000256" key="6">
    <source>
        <dbReference type="ARBA" id="ARBA00023002"/>
    </source>
</evidence>
<evidence type="ECO:0000313" key="11">
    <source>
        <dbReference type="RefSeq" id="XP_022300254.1"/>
    </source>
</evidence>
<comment type="subcellular location">
    <subcellularLocation>
        <location evidence="2">Peroxisome matrix</location>
    </subcellularLocation>
</comment>
<evidence type="ECO:0000256" key="3">
    <source>
        <dbReference type="ARBA" id="ARBA00006730"/>
    </source>
</evidence>
<evidence type="ECO:0000256" key="4">
    <source>
        <dbReference type="ARBA" id="ARBA00022630"/>
    </source>
</evidence>
<keyword evidence="5 7" id="KW-0274">FAD</keyword>
<dbReference type="Gene3D" id="3.40.50.720">
    <property type="entry name" value="NAD(P)-binding Rossmann-like Domain"/>
    <property type="match status" value="1"/>
</dbReference>
<gene>
    <name evidence="10 11" type="primary">LOC111108560</name>
</gene>
<evidence type="ECO:0000259" key="8">
    <source>
        <dbReference type="Pfam" id="PF01266"/>
    </source>
</evidence>
<protein>
    <submittedName>
        <fullName evidence="10 11">D-amino-acid oxidase-like isoform X2</fullName>
    </submittedName>
</protein>
<dbReference type="OrthoDB" id="2015447at2759"/>
<dbReference type="PIRSF" id="PIRSF000189">
    <property type="entry name" value="D-aa_oxidase"/>
    <property type="match status" value="1"/>
</dbReference>
<proteinExistence type="inferred from homology"/>
<evidence type="ECO:0000313" key="10">
    <source>
        <dbReference type="RefSeq" id="XP_022300253.1"/>
    </source>
</evidence>
<dbReference type="SUPFAM" id="SSF54373">
    <property type="entry name" value="FAD-linked reductases, C-terminal domain"/>
    <property type="match status" value="1"/>
</dbReference>
<keyword evidence="4" id="KW-0285">Flavoprotein</keyword>
<dbReference type="RefSeq" id="XP_022300253.1">
    <property type="nucleotide sequence ID" value="XM_022444545.1"/>
</dbReference>
<feature type="binding site" evidence="7">
    <location>
        <position position="311"/>
    </location>
    <ligand>
        <name>D-dopa</name>
        <dbReference type="ChEBI" id="CHEBI:149689"/>
    </ligand>
</feature>
<dbReference type="GO" id="GO:0003884">
    <property type="term" value="F:D-amino-acid oxidase activity"/>
    <property type="evidence" value="ECO:0007669"/>
    <property type="project" value="InterPro"/>
</dbReference>
<dbReference type="GO" id="GO:0005782">
    <property type="term" value="C:peroxisomal matrix"/>
    <property type="evidence" value="ECO:0007669"/>
    <property type="project" value="UniProtKB-SubCell"/>
</dbReference>
<reference evidence="10 11" key="1">
    <citation type="submission" date="2025-04" db="UniProtKB">
        <authorList>
            <consortium name="RefSeq"/>
        </authorList>
    </citation>
    <scope>IDENTIFICATION</scope>
    <source>
        <tissue evidence="10 11">Whole sample</tissue>
    </source>
</reference>
<feature type="binding site" evidence="7">
    <location>
        <begin position="44"/>
        <end position="45"/>
    </location>
    <ligand>
        <name>FAD</name>
        <dbReference type="ChEBI" id="CHEBI:57692"/>
    </ligand>
</feature>
<feature type="binding site" evidence="7">
    <location>
        <position position="227"/>
    </location>
    <ligand>
        <name>D-dopa</name>
        <dbReference type="ChEBI" id="CHEBI:149689"/>
    </ligand>
</feature>
<evidence type="ECO:0000256" key="5">
    <source>
        <dbReference type="ARBA" id="ARBA00022827"/>
    </source>
</evidence>
<dbReference type="SUPFAM" id="SSF51971">
    <property type="entry name" value="Nucleotide-binding domain"/>
    <property type="match status" value="1"/>
</dbReference>
<evidence type="ECO:0000256" key="1">
    <source>
        <dbReference type="ARBA" id="ARBA00001974"/>
    </source>
</evidence>
<evidence type="ECO:0000313" key="9">
    <source>
        <dbReference type="Proteomes" id="UP000694844"/>
    </source>
</evidence>
<dbReference type="RefSeq" id="XP_022300254.1">
    <property type="nucleotide sequence ID" value="XM_022444546.1"/>
</dbReference>
<dbReference type="InterPro" id="IPR006181">
    <property type="entry name" value="D-amino_acid_oxidase_CS"/>
</dbReference>
<name>A0A8B8BAQ6_CRAVI</name>
<dbReference type="InterPro" id="IPR006076">
    <property type="entry name" value="FAD-dep_OxRdtase"/>
</dbReference>
<dbReference type="Gene3D" id="3.30.9.10">
    <property type="entry name" value="D-Amino Acid Oxidase, subunit A, domain 2"/>
    <property type="match status" value="1"/>
</dbReference>
<dbReference type="Proteomes" id="UP000694844">
    <property type="component" value="Chromosome 8"/>
</dbReference>
<dbReference type="GO" id="GO:0071949">
    <property type="term" value="F:FAD binding"/>
    <property type="evidence" value="ECO:0007669"/>
    <property type="project" value="InterPro"/>
</dbReference>
<keyword evidence="9" id="KW-1185">Reference proteome</keyword>
<dbReference type="PANTHER" id="PTHR11530">
    <property type="entry name" value="D-AMINO ACID OXIDASE"/>
    <property type="match status" value="1"/>
</dbReference>
<keyword evidence="6" id="KW-0560">Oxidoreductase</keyword>
<dbReference type="AlphaFoldDB" id="A0A8B8BAQ6"/>
<evidence type="ECO:0000256" key="7">
    <source>
        <dbReference type="PIRSR" id="PIRSR000189-1"/>
    </source>
</evidence>
<sequence length="339" mass="37831">MDRNFRVAVVGAGAVGLSTALCIQDRIRNCDVTIIADQFSPSTTSDGSAGLWTPFLVPDDQREVVSRWALKTYHFLWDVFHSETACTYGVQLISGFNFCKEVQHDPPWSKQVKGFRRLSEEELKDYPGREYGIFYTAFTIDVPRLLSTFMKKFREQGGFVKAKKLGSLQEIESSFDVIVNCSGFGAAELLKDTKVKPKRGQVIRAKAPWIKHFYIDDIGDQKGDLTYILPGVDSVVLGGTSQDGNINTEDDQTDLDGIMKRCLKLMPSLKECKVQGTWAGLRPYREAVRLEIDRTSPGCKAKVVHNYGHGGSGLTLFWGCALDATELVLNLLQSKKSRL</sequence>
<dbReference type="InterPro" id="IPR023209">
    <property type="entry name" value="DAO"/>
</dbReference>
<dbReference type="PANTHER" id="PTHR11530:SF11">
    <property type="entry name" value="D-ASPARTATE OXIDASE"/>
    <property type="match status" value="1"/>
</dbReference>
<organism evidence="9 10">
    <name type="scientific">Crassostrea virginica</name>
    <name type="common">Eastern oyster</name>
    <dbReference type="NCBI Taxonomy" id="6565"/>
    <lineage>
        <taxon>Eukaryota</taxon>
        <taxon>Metazoa</taxon>
        <taxon>Spiralia</taxon>
        <taxon>Lophotrochozoa</taxon>
        <taxon>Mollusca</taxon>
        <taxon>Bivalvia</taxon>
        <taxon>Autobranchia</taxon>
        <taxon>Pteriomorphia</taxon>
        <taxon>Ostreida</taxon>
        <taxon>Ostreoidea</taxon>
        <taxon>Ostreidae</taxon>
        <taxon>Crassostrea</taxon>
    </lineage>
</organism>
<evidence type="ECO:0000256" key="2">
    <source>
        <dbReference type="ARBA" id="ARBA00004253"/>
    </source>
</evidence>
<comment type="cofactor">
    <cofactor evidence="1 7">
        <name>FAD</name>
        <dbReference type="ChEBI" id="CHEBI:57692"/>
    </cofactor>
</comment>
<feature type="binding site" evidence="7">
    <location>
        <begin position="310"/>
        <end position="315"/>
    </location>
    <ligand>
        <name>FAD</name>
        <dbReference type="ChEBI" id="CHEBI:57692"/>
    </ligand>
</feature>
<dbReference type="GeneID" id="111108560"/>
<dbReference type="PROSITE" id="PS00677">
    <property type="entry name" value="DAO"/>
    <property type="match status" value="1"/>
</dbReference>
<feature type="binding site" evidence="7">
    <location>
        <begin position="49"/>
        <end position="51"/>
    </location>
    <ligand>
        <name>FAD</name>
        <dbReference type="ChEBI" id="CHEBI:57692"/>
    </ligand>
</feature>
<dbReference type="GO" id="GO:0019478">
    <property type="term" value="P:D-amino acid catabolic process"/>
    <property type="evidence" value="ECO:0007669"/>
    <property type="project" value="TreeGrafter"/>
</dbReference>
<dbReference type="Pfam" id="PF01266">
    <property type="entry name" value="DAO"/>
    <property type="match status" value="1"/>
</dbReference>
<comment type="similarity">
    <text evidence="3">Belongs to the DAMOX/DASOX family.</text>
</comment>